<dbReference type="EMBL" id="ML994401">
    <property type="protein sequence ID" value="KAF2196392.1"/>
    <property type="molecule type" value="Genomic_DNA"/>
</dbReference>
<sequence length="63" mass="7569">LTNPSDRVTAIYDLIERMKSVWRAETSYRIFYCFLYILLLWKRFDEEKTAPVEYKGEQPPSCS</sequence>
<keyword evidence="2" id="KW-1185">Reference proteome</keyword>
<organism evidence="1 2">
    <name type="scientific">Delitschia confertaspora ATCC 74209</name>
    <dbReference type="NCBI Taxonomy" id="1513339"/>
    <lineage>
        <taxon>Eukaryota</taxon>
        <taxon>Fungi</taxon>
        <taxon>Dikarya</taxon>
        <taxon>Ascomycota</taxon>
        <taxon>Pezizomycotina</taxon>
        <taxon>Dothideomycetes</taxon>
        <taxon>Pleosporomycetidae</taxon>
        <taxon>Pleosporales</taxon>
        <taxon>Delitschiaceae</taxon>
        <taxon>Delitschia</taxon>
    </lineage>
</organism>
<accession>A0A9P4JGR4</accession>
<dbReference type="AlphaFoldDB" id="A0A9P4JGR4"/>
<evidence type="ECO:0000313" key="2">
    <source>
        <dbReference type="Proteomes" id="UP000799536"/>
    </source>
</evidence>
<dbReference type="Proteomes" id="UP000799536">
    <property type="component" value="Unassembled WGS sequence"/>
</dbReference>
<gene>
    <name evidence="1" type="ORF">GQ43DRAFT_383427</name>
</gene>
<proteinExistence type="predicted"/>
<reference evidence="1" key="1">
    <citation type="journal article" date="2020" name="Stud. Mycol.">
        <title>101 Dothideomycetes genomes: a test case for predicting lifestyles and emergence of pathogens.</title>
        <authorList>
            <person name="Haridas S."/>
            <person name="Albert R."/>
            <person name="Binder M."/>
            <person name="Bloem J."/>
            <person name="Labutti K."/>
            <person name="Salamov A."/>
            <person name="Andreopoulos B."/>
            <person name="Baker S."/>
            <person name="Barry K."/>
            <person name="Bills G."/>
            <person name="Bluhm B."/>
            <person name="Cannon C."/>
            <person name="Castanera R."/>
            <person name="Culley D."/>
            <person name="Daum C."/>
            <person name="Ezra D."/>
            <person name="Gonzalez J."/>
            <person name="Henrissat B."/>
            <person name="Kuo A."/>
            <person name="Liang C."/>
            <person name="Lipzen A."/>
            <person name="Lutzoni F."/>
            <person name="Magnuson J."/>
            <person name="Mondo S."/>
            <person name="Nolan M."/>
            <person name="Ohm R."/>
            <person name="Pangilinan J."/>
            <person name="Park H.-J."/>
            <person name="Ramirez L."/>
            <person name="Alfaro M."/>
            <person name="Sun H."/>
            <person name="Tritt A."/>
            <person name="Yoshinaga Y."/>
            <person name="Zwiers L.-H."/>
            <person name="Turgeon B."/>
            <person name="Goodwin S."/>
            <person name="Spatafora J."/>
            <person name="Crous P."/>
            <person name="Grigoriev I."/>
        </authorList>
    </citation>
    <scope>NUCLEOTIDE SEQUENCE</scope>
    <source>
        <strain evidence="1">ATCC 74209</strain>
    </source>
</reference>
<name>A0A9P4JGR4_9PLEO</name>
<feature type="non-terminal residue" evidence="1">
    <location>
        <position position="1"/>
    </location>
</feature>
<protein>
    <submittedName>
        <fullName evidence="1">Uncharacterized protein</fullName>
    </submittedName>
</protein>
<comment type="caution">
    <text evidence="1">The sequence shown here is derived from an EMBL/GenBank/DDBJ whole genome shotgun (WGS) entry which is preliminary data.</text>
</comment>
<evidence type="ECO:0000313" key="1">
    <source>
        <dbReference type="EMBL" id="KAF2196392.1"/>
    </source>
</evidence>